<dbReference type="Pfam" id="PF02785">
    <property type="entry name" value="Biotin_carb_C"/>
    <property type="match status" value="1"/>
</dbReference>
<proteinExistence type="predicted"/>
<keyword evidence="13" id="KW-0443">Lipid metabolism</keyword>
<evidence type="ECO:0000256" key="8">
    <source>
        <dbReference type="ARBA" id="ARBA00022840"/>
    </source>
</evidence>
<comment type="subunit">
    <text evidence="3 13">Acetyl-CoA carboxylase is a heterohexamer of biotin carboxyl carrier protein, biotin carboxylase and the two subunits of carboxyl transferase in a 2:2 complex.</text>
</comment>
<keyword evidence="9" id="KW-0460">Magnesium</keyword>
<keyword evidence="5 13" id="KW-0436">Ligase</keyword>
<dbReference type="PROSITE" id="PS50979">
    <property type="entry name" value="BC"/>
    <property type="match status" value="1"/>
</dbReference>
<reference evidence="16 17" key="1">
    <citation type="journal article" date="2020" name="Biotechnol. Biofuels">
        <title>New insights from the biogas microbiome by comprehensive genome-resolved metagenomics of nearly 1600 species originating from multiple anaerobic digesters.</title>
        <authorList>
            <person name="Campanaro S."/>
            <person name="Treu L."/>
            <person name="Rodriguez-R L.M."/>
            <person name="Kovalovszki A."/>
            <person name="Ziels R.M."/>
            <person name="Maus I."/>
            <person name="Zhu X."/>
            <person name="Kougias P.G."/>
            <person name="Basile A."/>
            <person name="Luo G."/>
            <person name="Schluter A."/>
            <person name="Konstantinidis K.T."/>
            <person name="Angelidaki I."/>
        </authorList>
    </citation>
    <scope>NUCLEOTIDE SEQUENCE [LARGE SCALE GENOMIC DNA]</scope>
    <source>
        <strain evidence="16">AS27yjCOA_65</strain>
    </source>
</reference>
<dbReference type="PROSITE" id="PS00867">
    <property type="entry name" value="CPSASE_2"/>
    <property type="match status" value="1"/>
</dbReference>
<protein>
    <recommendedName>
        <fullName evidence="4 13">Biotin carboxylase</fullName>
        <ecNumber evidence="4 13">6.3.4.14</ecNumber>
    </recommendedName>
    <alternativeName>
        <fullName evidence="13">Acetyl-coenzyme A carboxylase biotin carboxylase subunit A</fullName>
    </alternativeName>
</protein>
<dbReference type="GO" id="GO:0005524">
    <property type="term" value="F:ATP binding"/>
    <property type="evidence" value="ECO:0007669"/>
    <property type="project" value="UniProtKB-UniRule"/>
</dbReference>
<sequence length="464" mass="50814">MSKPPFKKILIANRGEIALRIVRACHELGIKTVAVHSKADEDALHVKLASESVCIGPAPAKDSYLNIASILAAATSTGSEAIHPGYGFLSENASFAEICGSCGITFIGPSVRNMRVMGDKARARRAADKAGVPTIPGDSTGFIDAKEASHVARQVGFPILLKACAGGGGRGMKIIKDAESFASIFTTAQREVEAAFGDGHLLVEKYLPKVRHIEVQIAGDQAKNIVHLGIRDCSIQRRYQKVIEESPSIGLPDNLKEEIQNAAVELCASVNYTSVGTVEFLVDLEEKKFYFIEMNTRLQVEHPVTEMATDIDIVKEQIRIAAGREISFQQKDVHLRGHTIEARINAEDPHTLIPSPGYISSYHPPGGNGVRVDSALYSGYTVKPFYDSLVAKLIVRARDRESCIQKMLVALDEFIIEGIQTNVELHRRILNHEGFQSGKFHTKFLDEVKLFSSEKGEKEGHEKS</sequence>
<evidence type="ECO:0000256" key="5">
    <source>
        <dbReference type="ARBA" id="ARBA00022598"/>
    </source>
</evidence>
<gene>
    <name evidence="16" type="primary">accC</name>
    <name evidence="16" type="ORF">GYA55_09405</name>
</gene>
<dbReference type="AlphaFoldDB" id="A0A7X9FS94"/>
<keyword evidence="13" id="KW-0276">Fatty acid metabolism</keyword>
<dbReference type="PANTHER" id="PTHR48095">
    <property type="entry name" value="PYRUVATE CARBOXYLASE SUBUNIT A"/>
    <property type="match status" value="1"/>
</dbReference>
<dbReference type="Pfam" id="PF00289">
    <property type="entry name" value="Biotin_carb_N"/>
    <property type="match status" value="1"/>
</dbReference>
<evidence type="ECO:0000313" key="17">
    <source>
        <dbReference type="Proteomes" id="UP000524246"/>
    </source>
</evidence>
<evidence type="ECO:0000256" key="13">
    <source>
        <dbReference type="RuleBase" id="RU365063"/>
    </source>
</evidence>
<comment type="function">
    <text evidence="1 13">This protein is a component of the acetyl coenzyme A carboxylase complex; first, biotin carboxylase catalyzes the carboxylation of the carrier protein and then the transcarboxylase transfers the carboxyl group to form malonyl-CoA.</text>
</comment>
<organism evidence="16 17">
    <name type="scientific">SAR324 cluster bacterium</name>
    <dbReference type="NCBI Taxonomy" id="2024889"/>
    <lineage>
        <taxon>Bacteria</taxon>
        <taxon>Deltaproteobacteria</taxon>
        <taxon>SAR324 cluster</taxon>
    </lineage>
</organism>
<dbReference type="InterPro" id="IPR016185">
    <property type="entry name" value="PreATP-grasp_dom_sf"/>
</dbReference>
<evidence type="ECO:0000259" key="14">
    <source>
        <dbReference type="PROSITE" id="PS50975"/>
    </source>
</evidence>
<dbReference type="GO" id="GO:0004075">
    <property type="term" value="F:biotin carboxylase activity"/>
    <property type="evidence" value="ECO:0007669"/>
    <property type="project" value="UniProtKB-EC"/>
</dbReference>
<comment type="pathway">
    <text evidence="2 13">Lipid metabolism; malonyl-CoA biosynthesis; malonyl-CoA from acetyl-CoA: step 1/1.</text>
</comment>
<dbReference type="EMBL" id="JAAZON010000423">
    <property type="protein sequence ID" value="NMC63368.1"/>
    <property type="molecule type" value="Genomic_DNA"/>
</dbReference>
<dbReference type="InterPro" id="IPR004549">
    <property type="entry name" value="Acetyl_CoA_COase_biotin_COase"/>
</dbReference>
<evidence type="ECO:0000256" key="7">
    <source>
        <dbReference type="ARBA" id="ARBA00022741"/>
    </source>
</evidence>
<evidence type="ECO:0000256" key="10">
    <source>
        <dbReference type="ARBA" id="ARBA00023267"/>
    </source>
</evidence>
<dbReference type="SUPFAM" id="SSF51246">
    <property type="entry name" value="Rudiment single hybrid motif"/>
    <property type="match status" value="1"/>
</dbReference>
<dbReference type="GO" id="GO:0006633">
    <property type="term" value="P:fatty acid biosynthetic process"/>
    <property type="evidence" value="ECO:0007669"/>
    <property type="project" value="UniProtKB-KW"/>
</dbReference>
<dbReference type="InterPro" id="IPR011764">
    <property type="entry name" value="Biotin_carboxylation_dom"/>
</dbReference>
<keyword evidence="6" id="KW-0479">Metal-binding</keyword>
<dbReference type="InterPro" id="IPR011761">
    <property type="entry name" value="ATP-grasp"/>
</dbReference>
<dbReference type="Gene3D" id="3.30.470.20">
    <property type="entry name" value="ATP-grasp fold, B domain"/>
    <property type="match status" value="1"/>
</dbReference>
<evidence type="ECO:0000256" key="6">
    <source>
        <dbReference type="ARBA" id="ARBA00022723"/>
    </source>
</evidence>
<dbReference type="GO" id="GO:0046872">
    <property type="term" value="F:metal ion binding"/>
    <property type="evidence" value="ECO:0007669"/>
    <property type="project" value="UniProtKB-KW"/>
</dbReference>
<dbReference type="SMART" id="SM00878">
    <property type="entry name" value="Biotin_carb_C"/>
    <property type="match status" value="1"/>
</dbReference>
<evidence type="ECO:0000256" key="4">
    <source>
        <dbReference type="ARBA" id="ARBA00013263"/>
    </source>
</evidence>
<accession>A0A7X9FS94</accession>
<dbReference type="NCBIfam" id="NF006367">
    <property type="entry name" value="PRK08591.1"/>
    <property type="match status" value="1"/>
</dbReference>
<dbReference type="InterPro" id="IPR005481">
    <property type="entry name" value="BC-like_N"/>
</dbReference>
<keyword evidence="13" id="KW-0444">Lipid biosynthesis</keyword>
<dbReference type="UniPathway" id="UPA00655">
    <property type="reaction ID" value="UER00711"/>
</dbReference>
<name>A0A7X9FS94_9DELT</name>
<comment type="caution">
    <text evidence="16">The sequence shown here is derived from an EMBL/GenBank/DDBJ whole genome shotgun (WGS) entry which is preliminary data.</text>
</comment>
<dbReference type="Pfam" id="PF02786">
    <property type="entry name" value="CPSase_L_D2"/>
    <property type="match status" value="1"/>
</dbReference>
<evidence type="ECO:0000259" key="15">
    <source>
        <dbReference type="PROSITE" id="PS50979"/>
    </source>
</evidence>
<keyword evidence="13" id="KW-0275">Fatty acid biosynthesis</keyword>
<feature type="domain" description="ATP-grasp" evidence="14">
    <location>
        <begin position="124"/>
        <end position="322"/>
    </location>
</feature>
<keyword evidence="10 13" id="KW-0092">Biotin</keyword>
<dbReference type="NCBIfam" id="TIGR00514">
    <property type="entry name" value="accC"/>
    <property type="match status" value="1"/>
</dbReference>
<dbReference type="InterPro" id="IPR005479">
    <property type="entry name" value="CPAse_ATP-bd"/>
</dbReference>
<evidence type="ECO:0000256" key="9">
    <source>
        <dbReference type="ARBA" id="ARBA00022842"/>
    </source>
</evidence>
<feature type="domain" description="Biotin carboxylation" evidence="15">
    <location>
        <begin position="5"/>
        <end position="450"/>
    </location>
</feature>
<evidence type="ECO:0000256" key="3">
    <source>
        <dbReference type="ARBA" id="ARBA00011750"/>
    </source>
</evidence>
<dbReference type="PROSITE" id="PS50975">
    <property type="entry name" value="ATP_GRASP"/>
    <property type="match status" value="1"/>
</dbReference>
<keyword evidence="7 12" id="KW-0547">Nucleotide-binding</keyword>
<evidence type="ECO:0000256" key="11">
    <source>
        <dbReference type="ARBA" id="ARBA00048600"/>
    </source>
</evidence>
<dbReference type="FunFam" id="3.40.50.20:FF:000010">
    <property type="entry name" value="Propionyl-CoA carboxylase subunit alpha"/>
    <property type="match status" value="1"/>
</dbReference>
<evidence type="ECO:0000256" key="1">
    <source>
        <dbReference type="ARBA" id="ARBA00003761"/>
    </source>
</evidence>
<dbReference type="SUPFAM" id="SSF52440">
    <property type="entry name" value="PreATP-grasp domain"/>
    <property type="match status" value="1"/>
</dbReference>
<evidence type="ECO:0000256" key="2">
    <source>
        <dbReference type="ARBA" id="ARBA00004956"/>
    </source>
</evidence>
<dbReference type="GO" id="GO:2001295">
    <property type="term" value="P:malonyl-CoA biosynthetic process"/>
    <property type="evidence" value="ECO:0007669"/>
    <property type="project" value="UniProtKB-UniPathway"/>
</dbReference>
<dbReference type="EC" id="6.3.4.14" evidence="4 13"/>
<keyword evidence="8 12" id="KW-0067">ATP-binding</keyword>
<comment type="catalytic activity">
    <reaction evidence="11 13">
        <text>N(6)-biotinyl-L-lysyl-[protein] + hydrogencarbonate + ATP = N(6)-carboxybiotinyl-L-lysyl-[protein] + ADP + phosphate + H(+)</text>
        <dbReference type="Rhea" id="RHEA:13501"/>
        <dbReference type="Rhea" id="RHEA-COMP:10505"/>
        <dbReference type="Rhea" id="RHEA-COMP:10506"/>
        <dbReference type="ChEBI" id="CHEBI:15378"/>
        <dbReference type="ChEBI" id="CHEBI:17544"/>
        <dbReference type="ChEBI" id="CHEBI:30616"/>
        <dbReference type="ChEBI" id="CHEBI:43474"/>
        <dbReference type="ChEBI" id="CHEBI:83144"/>
        <dbReference type="ChEBI" id="CHEBI:83145"/>
        <dbReference type="ChEBI" id="CHEBI:456216"/>
        <dbReference type="EC" id="6.3.4.14"/>
    </reaction>
</comment>
<dbReference type="SUPFAM" id="SSF56059">
    <property type="entry name" value="Glutathione synthetase ATP-binding domain-like"/>
    <property type="match status" value="1"/>
</dbReference>
<dbReference type="InterPro" id="IPR005482">
    <property type="entry name" value="Biotin_COase_C"/>
</dbReference>
<dbReference type="PANTHER" id="PTHR48095:SF2">
    <property type="entry name" value="BIOTIN CARBOXYLASE, CHLOROPLASTIC"/>
    <property type="match status" value="1"/>
</dbReference>
<evidence type="ECO:0000256" key="12">
    <source>
        <dbReference type="PROSITE-ProRule" id="PRU00409"/>
    </source>
</evidence>
<evidence type="ECO:0000313" key="16">
    <source>
        <dbReference type="EMBL" id="NMC63368.1"/>
    </source>
</evidence>
<dbReference type="Proteomes" id="UP000524246">
    <property type="component" value="Unassembled WGS sequence"/>
</dbReference>
<dbReference type="FunFam" id="3.30.1490.20:FF:000003">
    <property type="entry name" value="acetyl-CoA carboxylase isoform X1"/>
    <property type="match status" value="1"/>
</dbReference>
<dbReference type="InterPro" id="IPR051602">
    <property type="entry name" value="ACC_Biotin_Carboxylase"/>
</dbReference>
<dbReference type="InterPro" id="IPR011054">
    <property type="entry name" value="Rudment_hybrid_motif"/>
</dbReference>